<keyword evidence="3" id="KW-0472">Membrane</keyword>
<accession>A0A0A6UI78</accession>
<protein>
    <submittedName>
        <fullName evidence="5">Histidine kinase</fullName>
    </submittedName>
</protein>
<feature type="transmembrane region" description="Helical" evidence="3">
    <location>
        <begin position="6"/>
        <end position="23"/>
    </location>
</feature>
<dbReference type="EMBL" id="JRTT01000061">
    <property type="protein sequence ID" value="KHD74024.1"/>
    <property type="molecule type" value="Genomic_DNA"/>
</dbReference>
<keyword evidence="5" id="KW-0418">Kinase</keyword>
<dbReference type="GO" id="GO:0016301">
    <property type="term" value="F:kinase activity"/>
    <property type="evidence" value="ECO:0007669"/>
    <property type="project" value="UniProtKB-KW"/>
</dbReference>
<dbReference type="Pfam" id="PF00672">
    <property type="entry name" value="HAMP"/>
    <property type="match status" value="1"/>
</dbReference>
<feature type="non-terminal residue" evidence="5">
    <location>
        <position position="94"/>
    </location>
</feature>
<evidence type="ECO:0000313" key="5">
    <source>
        <dbReference type="EMBL" id="KHD74024.1"/>
    </source>
</evidence>
<dbReference type="GO" id="GO:0016020">
    <property type="term" value="C:membrane"/>
    <property type="evidence" value="ECO:0007669"/>
    <property type="project" value="InterPro"/>
</dbReference>
<dbReference type="CDD" id="cd06225">
    <property type="entry name" value="HAMP"/>
    <property type="match status" value="1"/>
</dbReference>
<keyword evidence="5" id="KW-0808">Transferase</keyword>
<evidence type="ECO:0000259" key="4">
    <source>
        <dbReference type="PROSITE" id="PS50885"/>
    </source>
</evidence>
<keyword evidence="6" id="KW-1185">Reference proteome</keyword>
<reference evidence="5 6" key="1">
    <citation type="submission" date="2014-10" db="EMBL/GenBank/DDBJ databases">
        <title>Draft genome sequence of Actinoplanes utahensis NRRL 12052.</title>
        <authorList>
            <person name="Velasco-Bucheli B."/>
            <person name="del Cerro C."/>
            <person name="Hormigo D."/>
            <person name="Garcia J.L."/>
            <person name="Acebal C."/>
            <person name="Arroyo M."/>
            <person name="de la Mata I."/>
        </authorList>
    </citation>
    <scope>NUCLEOTIDE SEQUENCE [LARGE SCALE GENOMIC DNA]</scope>
    <source>
        <strain evidence="5 6">NRRL 12052</strain>
    </source>
</reference>
<comment type="caution">
    <text evidence="5">The sequence shown here is derived from an EMBL/GenBank/DDBJ whole genome shotgun (WGS) entry which is preliminary data.</text>
</comment>
<gene>
    <name evidence="5" type="ORF">MB27_31170</name>
</gene>
<keyword evidence="1 3" id="KW-0812">Transmembrane</keyword>
<evidence type="ECO:0000256" key="2">
    <source>
        <dbReference type="ARBA" id="ARBA00022989"/>
    </source>
</evidence>
<sequence>MLYTALVLAAGLMLTVLTYLLFFRSMRLLIEDAVARLLALAVPALLVMAVVAGLIGWLVAGRILRPIRTIADTANRLSTENLSERVPVGRPADE</sequence>
<organism evidence="5 6">
    <name type="scientific">Actinoplanes utahensis</name>
    <dbReference type="NCBI Taxonomy" id="1869"/>
    <lineage>
        <taxon>Bacteria</taxon>
        <taxon>Bacillati</taxon>
        <taxon>Actinomycetota</taxon>
        <taxon>Actinomycetes</taxon>
        <taxon>Micromonosporales</taxon>
        <taxon>Micromonosporaceae</taxon>
        <taxon>Actinoplanes</taxon>
    </lineage>
</organism>
<evidence type="ECO:0000313" key="6">
    <source>
        <dbReference type="Proteomes" id="UP000054537"/>
    </source>
</evidence>
<evidence type="ECO:0000256" key="3">
    <source>
        <dbReference type="SAM" id="Phobius"/>
    </source>
</evidence>
<dbReference type="eggNOG" id="COG2770">
    <property type="taxonomic scope" value="Bacteria"/>
</dbReference>
<dbReference type="STRING" id="1869.MB27_31170"/>
<dbReference type="PROSITE" id="PS50885">
    <property type="entry name" value="HAMP"/>
    <property type="match status" value="1"/>
</dbReference>
<dbReference type="InterPro" id="IPR003660">
    <property type="entry name" value="HAMP_dom"/>
</dbReference>
<feature type="domain" description="HAMP" evidence="4">
    <location>
        <begin position="61"/>
        <end position="94"/>
    </location>
</feature>
<evidence type="ECO:0000256" key="1">
    <source>
        <dbReference type="ARBA" id="ARBA00022692"/>
    </source>
</evidence>
<name>A0A0A6UI78_ACTUT</name>
<feature type="transmembrane region" description="Helical" evidence="3">
    <location>
        <begin position="35"/>
        <end position="60"/>
    </location>
</feature>
<dbReference type="Gene3D" id="6.10.340.10">
    <property type="match status" value="1"/>
</dbReference>
<dbReference type="GO" id="GO:0007165">
    <property type="term" value="P:signal transduction"/>
    <property type="evidence" value="ECO:0007669"/>
    <property type="project" value="InterPro"/>
</dbReference>
<keyword evidence="2 3" id="KW-1133">Transmembrane helix</keyword>
<proteinExistence type="predicted"/>
<dbReference type="Proteomes" id="UP000054537">
    <property type="component" value="Unassembled WGS sequence"/>
</dbReference>
<dbReference type="AlphaFoldDB" id="A0A0A6UI78"/>